<feature type="region of interest" description="Disordered" evidence="7">
    <location>
        <begin position="1"/>
        <end position="22"/>
    </location>
</feature>
<dbReference type="Proteomes" id="UP000219331">
    <property type="component" value="Unassembled WGS sequence"/>
</dbReference>
<sequence>MQDDQSQRTGSRSAASPPAGFRLLPGRFDRAMQQALLEEIRAVVAAAPLFTPVMPRTGTPFSVRMTNCGPLGWVSDRTGYRYQPEHPVTGQPWPAMPQRLLDLWQELAPDAPPPEACLVNFYAPKARMGLHQDKDEATFEAPVVSVSLGATALFRLGGRSRKDPTRSFRLASGDVLVLGGEARLAHHGVDRLLPGTSTLVRDDGRINLTLRRVTPG</sequence>
<evidence type="ECO:0000259" key="8">
    <source>
        <dbReference type="PROSITE" id="PS51471"/>
    </source>
</evidence>
<organism evidence="9 10">
    <name type="scientific">Stappia indica</name>
    <dbReference type="NCBI Taxonomy" id="538381"/>
    <lineage>
        <taxon>Bacteria</taxon>
        <taxon>Pseudomonadati</taxon>
        <taxon>Pseudomonadota</taxon>
        <taxon>Alphaproteobacteria</taxon>
        <taxon>Hyphomicrobiales</taxon>
        <taxon>Stappiaceae</taxon>
        <taxon>Stappia</taxon>
    </lineage>
</organism>
<keyword evidence="3" id="KW-0560">Oxidoreductase</keyword>
<dbReference type="GO" id="GO:0032259">
    <property type="term" value="P:methylation"/>
    <property type="evidence" value="ECO:0007669"/>
    <property type="project" value="UniProtKB-KW"/>
</dbReference>
<evidence type="ECO:0000256" key="7">
    <source>
        <dbReference type="SAM" id="MobiDB-lite"/>
    </source>
</evidence>
<feature type="domain" description="Fe2OG dioxygenase" evidence="8">
    <location>
        <begin position="113"/>
        <end position="214"/>
    </location>
</feature>
<dbReference type="RefSeq" id="WP_097175414.1">
    <property type="nucleotide sequence ID" value="NZ_OBML01000007.1"/>
</dbReference>
<comment type="cofactor">
    <cofactor evidence="6">
        <name>Fe(2+)</name>
        <dbReference type="ChEBI" id="CHEBI:29033"/>
    </cofactor>
    <text evidence="6">Binds 1 Fe(2+) ion per subunit.</text>
</comment>
<dbReference type="SUPFAM" id="SSF51197">
    <property type="entry name" value="Clavaminate synthase-like"/>
    <property type="match status" value="1"/>
</dbReference>
<dbReference type="InterPro" id="IPR004574">
    <property type="entry name" value="Alkb"/>
</dbReference>
<dbReference type="InterPro" id="IPR027450">
    <property type="entry name" value="AlkB-like"/>
</dbReference>
<keyword evidence="10" id="KW-1185">Reference proteome</keyword>
<evidence type="ECO:0000313" key="10">
    <source>
        <dbReference type="Proteomes" id="UP000219331"/>
    </source>
</evidence>
<gene>
    <name evidence="9" type="ORF">SAMN05421512_107271</name>
</gene>
<evidence type="ECO:0000313" key="9">
    <source>
        <dbReference type="EMBL" id="SOC13951.1"/>
    </source>
</evidence>
<feature type="binding site" evidence="6">
    <location>
        <position position="131"/>
    </location>
    <ligand>
        <name>Fe cation</name>
        <dbReference type="ChEBI" id="CHEBI:24875"/>
        <note>catalytic</note>
    </ligand>
</feature>
<protein>
    <submittedName>
        <fullName evidence="9">Alkylated DNA repair protein (DNA oxidative demethylase)</fullName>
    </submittedName>
</protein>
<evidence type="ECO:0000256" key="2">
    <source>
        <dbReference type="ARBA" id="ARBA00022964"/>
    </source>
</evidence>
<dbReference type="GO" id="GO:0035515">
    <property type="term" value="F:oxidative RNA demethylase activity"/>
    <property type="evidence" value="ECO:0007669"/>
    <property type="project" value="TreeGrafter"/>
</dbReference>
<keyword evidence="1 6" id="KW-0479">Metal-binding</keyword>
<dbReference type="GO" id="GO:0005737">
    <property type="term" value="C:cytoplasm"/>
    <property type="evidence" value="ECO:0007669"/>
    <property type="project" value="TreeGrafter"/>
</dbReference>
<dbReference type="GO" id="GO:0008168">
    <property type="term" value="F:methyltransferase activity"/>
    <property type="evidence" value="ECO:0007669"/>
    <property type="project" value="UniProtKB-KW"/>
</dbReference>
<feature type="binding site" evidence="5">
    <location>
        <begin position="205"/>
        <end position="211"/>
    </location>
    <ligand>
        <name>2-oxoglutarate</name>
        <dbReference type="ChEBI" id="CHEBI:16810"/>
    </ligand>
</feature>
<reference evidence="9 10" key="1">
    <citation type="submission" date="2017-08" db="EMBL/GenBank/DDBJ databases">
        <authorList>
            <person name="de Groot N.N."/>
        </authorList>
    </citation>
    <scope>NUCLEOTIDE SEQUENCE [LARGE SCALE GENOMIC DNA]</scope>
    <source>
        <strain evidence="9 10">USBA 352</strain>
    </source>
</reference>
<keyword evidence="9" id="KW-0489">Methyltransferase</keyword>
<name>A0A285T3R6_9HYPH</name>
<dbReference type="OrthoDB" id="9796932at2"/>
<feature type="binding site" evidence="5">
    <location>
        <position position="161"/>
    </location>
    <ligand>
        <name>substrate</name>
    </ligand>
</feature>
<dbReference type="PROSITE" id="PS51471">
    <property type="entry name" value="FE2OG_OXY"/>
    <property type="match status" value="1"/>
</dbReference>
<feature type="binding site" evidence="5">
    <location>
        <begin position="120"/>
        <end position="122"/>
    </location>
    <ligand>
        <name>2-oxoglutarate</name>
        <dbReference type="ChEBI" id="CHEBI:16810"/>
    </ligand>
</feature>
<dbReference type="InterPro" id="IPR005123">
    <property type="entry name" value="Oxoglu/Fe-dep_dioxygenase_dom"/>
</dbReference>
<keyword evidence="9" id="KW-0808">Transferase</keyword>
<dbReference type="STRING" id="538381.GCA_001696535_03811"/>
<dbReference type="GO" id="GO:0008198">
    <property type="term" value="F:ferrous iron binding"/>
    <property type="evidence" value="ECO:0007669"/>
    <property type="project" value="TreeGrafter"/>
</dbReference>
<proteinExistence type="predicted"/>
<dbReference type="Pfam" id="PF13532">
    <property type="entry name" value="2OG-FeII_Oxy_2"/>
    <property type="match status" value="1"/>
</dbReference>
<feature type="binding site" evidence="5">
    <location>
        <position position="135"/>
    </location>
    <ligand>
        <name>substrate</name>
    </ligand>
</feature>
<keyword evidence="2" id="KW-0223">Dioxygenase</keyword>
<evidence type="ECO:0000256" key="3">
    <source>
        <dbReference type="ARBA" id="ARBA00023002"/>
    </source>
</evidence>
<dbReference type="PANTHER" id="PTHR16557">
    <property type="entry name" value="ALKYLATED DNA REPAIR PROTEIN ALKB-RELATED"/>
    <property type="match status" value="1"/>
</dbReference>
<feature type="binding site" evidence="5">
    <location>
        <position position="73"/>
    </location>
    <ligand>
        <name>substrate</name>
    </ligand>
</feature>
<dbReference type="InterPro" id="IPR037151">
    <property type="entry name" value="AlkB-like_sf"/>
</dbReference>
<evidence type="ECO:0000256" key="4">
    <source>
        <dbReference type="ARBA" id="ARBA00023004"/>
    </source>
</evidence>
<feature type="binding site" evidence="6">
    <location>
        <position position="133"/>
    </location>
    <ligand>
        <name>Fe cation</name>
        <dbReference type="ChEBI" id="CHEBI:24875"/>
        <note>catalytic</note>
    </ligand>
</feature>
<evidence type="ECO:0000256" key="5">
    <source>
        <dbReference type="PIRSR" id="PIRSR604574-1"/>
    </source>
</evidence>
<evidence type="ECO:0000256" key="6">
    <source>
        <dbReference type="PIRSR" id="PIRSR604574-2"/>
    </source>
</evidence>
<dbReference type="GO" id="GO:0035516">
    <property type="term" value="F:broad specificity oxidative DNA demethylase activity"/>
    <property type="evidence" value="ECO:0007669"/>
    <property type="project" value="TreeGrafter"/>
</dbReference>
<dbReference type="Gene3D" id="2.60.120.590">
    <property type="entry name" value="Alpha-ketoglutarate-dependent dioxygenase AlkB-like"/>
    <property type="match status" value="1"/>
</dbReference>
<dbReference type="AlphaFoldDB" id="A0A285T3R6"/>
<dbReference type="EMBL" id="OBML01000007">
    <property type="protein sequence ID" value="SOC13951.1"/>
    <property type="molecule type" value="Genomic_DNA"/>
</dbReference>
<dbReference type="GO" id="GO:0035513">
    <property type="term" value="P:oxidative RNA demethylation"/>
    <property type="evidence" value="ECO:0007669"/>
    <property type="project" value="TreeGrafter"/>
</dbReference>
<evidence type="ECO:0000256" key="1">
    <source>
        <dbReference type="ARBA" id="ARBA00022723"/>
    </source>
</evidence>
<feature type="binding site" evidence="5">
    <location>
        <begin position="80"/>
        <end position="82"/>
    </location>
    <ligand>
        <name>substrate</name>
    </ligand>
</feature>
<accession>A0A285T3R6</accession>
<dbReference type="PANTHER" id="PTHR16557:SF2">
    <property type="entry name" value="NUCLEIC ACID DIOXYGENASE ALKBH1"/>
    <property type="match status" value="1"/>
</dbReference>
<feature type="binding site" evidence="6">
    <location>
        <position position="187"/>
    </location>
    <ligand>
        <name>Fe cation</name>
        <dbReference type="ChEBI" id="CHEBI:24875"/>
        <note>catalytic</note>
    </ligand>
</feature>
<keyword evidence="4 6" id="KW-0408">Iron</keyword>